<sequence>MSNEVKDEADNKKFYLVVARHGERWDYVQRNAGHGADWIATAKRPWDPPLSPLGLKQASRLGSHLMEKLAELKLPPIAACYSSPFLRCRQTSCQAVEAMMNGGTATTAETSAPLKVQIEIGLSESLNKSWYRSWALPGADSTWGFVPPEEKQPGKRRRGLNEYSPEELHLSSRVPAPELLTWKEATHESSPNLQTLQDMEYQSTTAICKPFALRPKVLVETAEEQQTRMFQVVANKARPGQTILVVSHGGPVTHLYEKLSGKHWNVHGESKYCCYSIYECDSPEKMSEVWKTVVVNESKYLDDLWSDGTANI</sequence>
<evidence type="ECO:0000313" key="2">
    <source>
        <dbReference type="EMBL" id="CAB9514686.1"/>
    </source>
</evidence>
<proteinExistence type="predicted"/>
<comment type="caution">
    <text evidence="2">The sequence shown here is derived from an EMBL/GenBank/DDBJ whole genome shotgun (WGS) entry which is preliminary data.</text>
</comment>
<accession>A0A9N8E4T2</accession>
<dbReference type="InterPro" id="IPR013078">
    <property type="entry name" value="His_Pase_superF_clade-1"/>
</dbReference>
<dbReference type="EMBL" id="CAICTM010000667">
    <property type="protein sequence ID" value="CAB9514686.1"/>
    <property type="molecule type" value="Genomic_DNA"/>
</dbReference>
<organism evidence="2 3">
    <name type="scientific">Seminavis robusta</name>
    <dbReference type="NCBI Taxonomy" id="568900"/>
    <lineage>
        <taxon>Eukaryota</taxon>
        <taxon>Sar</taxon>
        <taxon>Stramenopiles</taxon>
        <taxon>Ochrophyta</taxon>
        <taxon>Bacillariophyta</taxon>
        <taxon>Bacillariophyceae</taxon>
        <taxon>Bacillariophycidae</taxon>
        <taxon>Naviculales</taxon>
        <taxon>Naviculaceae</taxon>
        <taxon>Seminavis</taxon>
    </lineage>
</organism>
<dbReference type="PANTHER" id="PTHR16469">
    <property type="entry name" value="UBIQUITIN-ASSOCIATED AND SH3 DOMAIN-CONTAINING BA-RELATED"/>
    <property type="match status" value="1"/>
</dbReference>
<gene>
    <name evidence="2" type="ORF">SEMRO_668_G184390.1</name>
</gene>
<dbReference type="Pfam" id="PF00300">
    <property type="entry name" value="His_Phos_1"/>
    <property type="match status" value="1"/>
</dbReference>
<name>A0A9N8E4T2_9STRA</name>
<dbReference type="SMART" id="SM00855">
    <property type="entry name" value="PGAM"/>
    <property type="match status" value="1"/>
</dbReference>
<dbReference type="SUPFAM" id="SSF53254">
    <property type="entry name" value="Phosphoglycerate mutase-like"/>
    <property type="match status" value="1"/>
</dbReference>
<dbReference type="InterPro" id="IPR029033">
    <property type="entry name" value="His_PPase_superfam"/>
</dbReference>
<feature type="region of interest" description="Disordered" evidence="1">
    <location>
        <begin position="145"/>
        <end position="168"/>
    </location>
</feature>
<evidence type="ECO:0000313" key="3">
    <source>
        <dbReference type="Proteomes" id="UP001153069"/>
    </source>
</evidence>
<dbReference type="InterPro" id="IPR051710">
    <property type="entry name" value="Phosphatase_SH3-domain"/>
</dbReference>
<keyword evidence="3" id="KW-1185">Reference proteome</keyword>
<dbReference type="PANTHER" id="PTHR16469:SF27">
    <property type="entry name" value="UBIQUITIN-ASSOCIATED AND SH3 DOMAIN-CONTAINING BA-RELATED"/>
    <property type="match status" value="1"/>
</dbReference>
<evidence type="ECO:0000256" key="1">
    <source>
        <dbReference type="SAM" id="MobiDB-lite"/>
    </source>
</evidence>
<dbReference type="Gene3D" id="3.40.50.1240">
    <property type="entry name" value="Phosphoglycerate mutase-like"/>
    <property type="match status" value="1"/>
</dbReference>
<dbReference type="AlphaFoldDB" id="A0A9N8E4T2"/>
<dbReference type="OrthoDB" id="414418at2759"/>
<dbReference type="Proteomes" id="UP001153069">
    <property type="component" value="Unassembled WGS sequence"/>
</dbReference>
<protein>
    <submittedName>
        <fullName evidence="2">PGAM</fullName>
    </submittedName>
</protein>
<dbReference type="CDD" id="cd07067">
    <property type="entry name" value="HP_PGM_like"/>
    <property type="match status" value="1"/>
</dbReference>
<reference evidence="2" key="1">
    <citation type="submission" date="2020-06" db="EMBL/GenBank/DDBJ databases">
        <authorList>
            <consortium name="Plant Systems Biology data submission"/>
        </authorList>
    </citation>
    <scope>NUCLEOTIDE SEQUENCE</scope>
    <source>
        <strain evidence="2">D6</strain>
    </source>
</reference>